<dbReference type="Proteomes" id="UP000192708">
    <property type="component" value="Unassembled WGS sequence"/>
</dbReference>
<accession>A0A1W1Y581</accession>
<dbReference type="AlphaFoldDB" id="A0A1W1Y581"/>
<dbReference type="PANTHER" id="PTHR42928">
    <property type="entry name" value="TRICARBOXYLATE-BINDING PROTEIN"/>
    <property type="match status" value="1"/>
</dbReference>
<dbReference type="InterPro" id="IPR042100">
    <property type="entry name" value="Bug_dom1"/>
</dbReference>
<evidence type="ECO:0000313" key="2">
    <source>
        <dbReference type="EMBL" id="SMC30971.1"/>
    </source>
</evidence>
<protein>
    <submittedName>
        <fullName evidence="2">Tripartite-type tricarboxylate transporter, receptor component TctC</fullName>
    </submittedName>
</protein>
<comment type="similarity">
    <text evidence="1">Belongs to the UPF0065 (bug) family.</text>
</comment>
<dbReference type="CDD" id="cd13578">
    <property type="entry name" value="PBP2_Bug27"/>
    <property type="match status" value="1"/>
</dbReference>
<dbReference type="Pfam" id="PF03401">
    <property type="entry name" value="TctC"/>
    <property type="match status" value="1"/>
</dbReference>
<dbReference type="SUPFAM" id="SSF53850">
    <property type="entry name" value="Periplasmic binding protein-like II"/>
    <property type="match status" value="1"/>
</dbReference>
<proteinExistence type="inferred from homology"/>
<reference evidence="2 3" key="1">
    <citation type="submission" date="2017-04" db="EMBL/GenBank/DDBJ databases">
        <authorList>
            <person name="Afonso C.L."/>
            <person name="Miller P.J."/>
            <person name="Scott M.A."/>
            <person name="Spackman E."/>
            <person name="Goraichik I."/>
            <person name="Dimitrov K.M."/>
            <person name="Suarez D.L."/>
            <person name="Swayne D.E."/>
        </authorList>
    </citation>
    <scope>NUCLEOTIDE SEQUENCE [LARGE SCALE GENOMIC DNA]</scope>
    <source>
        <strain evidence="2 3">VK13</strain>
    </source>
</reference>
<sequence>MRQAFLMKVITFIAFTVFHSMVLAAEITLNSYPSRPVKIIVPYGPGGGSDIIIRALQNKLAENLGQAIIVENKPGASTILGTDLVAKSNPDGYTALIVDMAFLVNPSLFTKLPYDSQKDFIPVIQLVSTPSIMLASTKMPFKNLKEFIQQAKLAPGKLSYASAGFGTGGHMASEMLKVVGGIDLVHIPYKGAGPAMTDTLGGHVSILFTTVGAAKPYVEAGQIQGLGITSDKRSEALPQVPTFAELGYPEVNANIVWGIFLPAGVPKEIVQKLNLAFNASLQSPEMKQRLSELGFTPNGGSAQLWTSEVQNLTNNWSKIVKQANIKPEQ</sequence>
<dbReference type="Gene3D" id="3.40.190.150">
    <property type="entry name" value="Bordetella uptake gene, domain 1"/>
    <property type="match status" value="1"/>
</dbReference>
<dbReference type="RefSeq" id="WP_084282105.1">
    <property type="nucleotide sequence ID" value="NZ_FWXJ01000001.1"/>
</dbReference>
<evidence type="ECO:0000256" key="1">
    <source>
        <dbReference type="ARBA" id="ARBA00006987"/>
    </source>
</evidence>
<dbReference type="PIRSF" id="PIRSF017082">
    <property type="entry name" value="YflP"/>
    <property type="match status" value="1"/>
</dbReference>
<dbReference type="InterPro" id="IPR005064">
    <property type="entry name" value="BUG"/>
</dbReference>
<evidence type="ECO:0000313" key="3">
    <source>
        <dbReference type="Proteomes" id="UP000192708"/>
    </source>
</evidence>
<organism evidence="2 3">
    <name type="scientific">Polynucleobacter kasalickyi</name>
    <dbReference type="NCBI Taxonomy" id="1938817"/>
    <lineage>
        <taxon>Bacteria</taxon>
        <taxon>Pseudomonadati</taxon>
        <taxon>Pseudomonadota</taxon>
        <taxon>Betaproteobacteria</taxon>
        <taxon>Burkholderiales</taxon>
        <taxon>Burkholderiaceae</taxon>
        <taxon>Polynucleobacter</taxon>
    </lineage>
</organism>
<dbReference type="STRING" id="1938817.SAMN06296008_101323"/>
<keyword evidence="2" id="KW-0675">Receptor</keyword>
<gene>
    <name evidence="2" type="ORF">SAMN06296008_101323</name>
</gene>
<name>A0A1W1Y581_9BURK</name>
<dbReference type="PANTHER" id="PTHR42928:SF5">
    <property type="entry name" value="BLR1237 PROTEIN"/>
    <property type="match status" value="1"/>
</dbReference>
<dbReference type="OrthoDB" id="8678477at2"/>
<dbReference type="EMBL" id="FWXJ01000001">
    <property type="protein sequence ID" value="SMC30971.1"/>
    <property type="molecule type" value="Genomic_DNA"/>
</dbReference>
<keyword evidence="3" id="KW-1185">Reference proteome</keyword>
<dbReference type="Gene3D" id="3.40.190.10">
    <property type="entry name" value="Periplasmic binding protein-like II"/>
    <property type="match status" value="1"/>
</dbReference>